<evidence type="ECO:0000313" key="4">
    <source>
        <dbReference type="EMBL" id="MFC6206820.1"/>
    </source>
</evidence>
<dbReference type="InterPro" id="IPR017871">
    <property type="entry name" value="ABC_transporter-like_CS"/>
</dbReference>
<evidence type="ECO:0000313" key="5">
    <source>
        <dbReference type="Proteomes" id="UP001596254"/>
    </source>
</evidence>
<dbReference type="PANTHER" id="PTHR42855">
    <property type="entry name" value="ABC TRANSPORTER ATP-BINDING SUBUNIT"/>
    <property type="match status" value="1"/>
</dbReference>
<dbReference type="EMBL" id="JBHSSK010000014">
    <property type="protein sequence ID" value="MFC6206820.1"/>
    <property type="molecule type" value="Genomic_DNA"/>
</dbReference>
<reference evidence="5" key="1">
    <citation type="journal article" date="2019" name="Int. J. Syst. Evol. Microbiol.">
        <title>The Global Catalogue of Microorganisms (GCM) 10K type strain sequencing project: providing services to taxonomists for standard genome sequencing and annotation.</title>
        <authorList>
            <consortium name="The Broad Institute Genomics Platform"/>
            <consortium name="The Broad Institute Genome Sequencing Center for Infectious Disease"/>
            <person name="Wu L."/>
            <person name="Ma J."/>
        </authorList>
    </citation>
    <scope>NUCLEOTIDE SEQUENCE [LARGE SCALE GENOMIC DNA]</scope>
    <source>
        <strain evidence="5">CCM 8905</strain>
    </source>
</reference>
<dbReference type="PANTHER" id="PTHR42855:SF2">
    <property type="entry name" value="DRUG RESISTANCE ABC TRANSPORTER,ATP-BINDING PROTEIN"/>
    <property type="match status" value="1"/>
</dbReference>
<organism evidence="4 5">
    <name type="scientific">Levilactobacillus tongjiangensis</name>
    <dbReference type="NCBI Taxonomy" id="2486023"/>
    <lineage>
        <taxon>Bacteria</taxon>
        <taxon>Bacillati</taxon>
        <taxon>Bacillota</taxon>
        <taxon>Bacilli</taxon>
        <taxon>Lactobacillales</taxon>
        <taxon>Lactobacillaceae</taxon>
        <taxon>Levilactobacillus</taxon>
    </lineage>
</organism>
<dbReference type="Gene3D" id="3.40.50.300">
    <property type="entry name" value="P-loop containing nucleotide triphosphate hydrolases"/>
    <property type="match status" value="2"/>
</dbReference>
<proteinExistence type="predicted"/>
<keyword evidence="1" id="KW-0547">Nucleotide-binding</keyword>
<dbReference type="Proteomes" id="UP001596254">
    <property type="component" value="Unassembled WGS sequence"/>
</dbReference>
<dbReference type="InterPro" id="IPR051309">
    <property type="entry name" value="ABCF_ATPase"/>
</dbReference>
<dbReference type="Pfam" id="PF00005">
    <property type="entry name" value="ABC_tran"/>
    <property type="match status" value="2"/>
</dbReference>
<evidence type="ECO:0000256" key="1">
    <source>
        <dbReference type="ARBA" id="ARBA00022741"/>
    </source>
</evidence>
<feature type="domain" description="ABC transporter" evidence="3">
    <location>
        <begin position="2"/>
        <end position="252"/>
    </location>
</feature>
<dbReference type="PROSITE" id="PS00211">
    <property type="entry name" value="ABC_TRANSPORTER_1"/>
    <property type="match status" value="1"/>
</dbReference>
<evidence type="ECO:0000259" key="3">
    <source>
        <dbReference type="PROSITE" id="PS50893"/>
    </source>
</evidence>
<protein>
    <submittedName>
        <fullName evidence="4">ABC-F family ATP-binding cassette domain-containing protein</fullName>
    </submittedName>
</protein>
<dbReference type="Pfam" id="PF12848">
    <property type="entry name" value="ABC_tran_Xtn"/>
    <property type="match status" value="1"/>
</dbReference>
<name>A0ABW1SRM1_9LACO</name>
<dbReference type="InterPro" id="IPR003593">
    <property type="entry name" value="AAA+_ATPase"/>
</dbReference>
<dbReference type="CDD" id="cd03221">
    <property type="entry name" value="ABCF_EF-3"/>
    <property type="match status" value="2"/>
</dbReference>
<gene>
    <name evidence="4" type="ORF">ACFP1G_04925</name>
</gene>
<dbReference type="SMART" id="SM00382">
    <property type="entry name" value="AAA"/>
    <property type="match status" value="2"/>
</dbReference>
<dbReference type="InterPro" id="IPR003439">
    <property type="entry name" value="ABC_transporter-like_ATP-bd"/>
</dbReference>
<dbReference type="GO" id="GO:0005524">
    <property type="term" value="F:ATP binding"/>
    <property type="evidence" value="ECO:0007669"/>
    <property type="project" value="UniProtKB-KW"/>
</dbReference>
<keyword evidence="2 4" id="KW-0067">ATP-binding</keyword>
<accession>A0ABW1SRM1</accession>
<feature type="domain" description="ABC transporter" evidence="3">
    <location>
        <begin position="320"/>
        <end position="539"/>
    </location>
</feature>
<dbReference type="InterPro" id="IPR027417">
    <property type="entry name" value="P-loop_NTPase"/>
</dbReference>
<keyword evidence="5" id="KW-1185">Reference proteome</keyword>
<sequence length="543" mass="60816">MLTVNNVSMQFSDRKLYDDVNLKFTPGNCYGVIGANGAGKSTFLKIIEGKLKPTTGNVSMGPNERMSSLNQDHFAFEDEKVMDTVIRGHQKLYDIMTEKNAIYMKPDFSDADGLRAAELEGEFGEMGGWEAESEASQMLQALGIDESLHQVLMSELTESQKVKVLLGQALFGHPDVLLLDEPTNGLDVQSISWLENFLADYENTVIVVSHDRHFLNQVCTNMCDVDFGKITLFVGNYDFWMESSELAAQLKANANAKKADQIKQLQDFVARFSANASKSKQATSRKKQLEKITLDDIKPSSRKYPFIKFSPERELGNDLLRVEHVSKAIDGVTILDDVSFTLRPGEKTAFISRNDLTTTTLMQIIAGEMEPDSGNVVWGQTTSTTYLPKNVNDYFAENQLSVIDWLRQFASKEESDNTFLRGFLGKMLFSGDDVNREVDVMSGGEKVRAMLSKMMLSKANVLLLDDPTNHLDLESITSLNDSLVSFTGSIIYTSHDHEFIQTIANRIIEVSPKGIVDRADTTYDEFLNHKQVQEQVAALYDEK</sequence>
<dbReference type="RefSeq" id="WP_125693543.1">
    <property type="nucleotide sequence ID" value="NZ_JBHSSK010000014.1"/>
</dbReference>
<comment type="caution">
    <text evidence="4">The sequence shown here is derived from an EMBL/GenBank/DDBJ whole genome shotgun (WGS) entry which is preliminary data.</text>
</comment>
<evidence type="ECO:0000256" key="2">
    <source>
        <dbReference type="ARBA" id="ARBA00022840"/>
    </source>
</evidence>
<dbReference type="InterPro" id="IPR032781">
    <property type="entry name" value="ABC_tran_Xtn"/>
</dbReference>
<dbReference type="PROSITE" id="PS50893">
    <property type="entry name" value="ABC_TRANSPORTER_2"/>
    <property type="match status" value="2"/>
</dbReference>
<dbReference type="SUPFAM" id="SSF52540">
    <property type="entry name" value="P-loop containing nucleoside triphosphate hydrolases"/>
    <property type="match status" value="2"/>
</dbReference>